<comment type="caution">
    <text evidence="2">The sequence shown here is derived from an EMBL/GenBank/DDBJ whole genome shotgun (WGS) entry which is preliminary data.</text>
</comment>
<proteinExistence type="predicted"/>
<evidence type="ECO:0000313" key="3">
    <source>
        <dbReference type="Proteomes" id="UP000499080"/>
    </source>
</evidence>
<accession>A0A4Y2P793</accession>
<gene>
    <name evidence="2" type="ORF">AVEN_8986_1</name>
</gene>
<organism evidence="2 3">
    <name type="scientific">Araneus ventricosus</name>
    <name type="common">Orbweaver spider</name>
    <name type="synonym">Epeira ventricosa</name>
    <dbReference type="NCBI Taxonomy" id="182803"/>
    <lineage>
        <taxon>Eukaryota</taxon>
        <taxon>Metazoa</taxon>
        <taxon>Ecdysozoa</taxon>
        <taxon>Arthropoda</taxon>
        <taxon>Chelicerata</taxon>
        <taxon>Arachnida</taxon>
        <taxon>Araneae</taxon>
        <taxon>Araneomorphae</taxon>
        <taxon>Entelegynae</taxon>
        <taxon>Araneoidea</taxon>
        <taxon>Araneidae</taxon>
        <taxon>Araneus</taxon>
    </lineage>
</organism>
<name>A0A4Y2P793_ARAVE</name>
<sequence length="94" mass="10450">MQRSAAIHHDSSAQKDSTYTGVTDSPYVVVIVGDATLSPNEDSSRITPSTESRFISDGYMSPILLCSRMVFLAQKNGLPWAHFPIHFPFQWAMC</sequence>
<dbReference type="AlphaFoldDB" id="A0A4Y2P793"/>
<dbReference type="EMBL" id="BGPR01010434">
    <property type="protein sequence ID" value="GBN46127.1"/>
    <property type="molecule type" value="Genomic_DNA"/>
</dbReference>
<protein>
    <submittedName>
        <fullName evidence="2">Uncharacterized protein</fullName>
    </submittedName>
</protein>
<keyword evidence="3" id="KW-1185">Reference proteome</keyword>
<evidence type="ECO:0000313" key="2">
    <source>
        <dbReference type="EMBL" id="GBN46127.1"/>
    </source>
</evidence>
<dbReference type="Proteomes" id="UP000499080">
    <property type="component" value="Unassembled WGS sequence"/>
</dbReference>
<reference evidence="2 3" key="1">
    <citation type="journal article" date="2019" name="Sci. Rep.">
        <title>Orb-weaving spider Araneus ventricosus genome elucidates the spidroin gene catalogue.</title>
        <authorList>
            <person name="Kono N."/>
            <person name="Nakamura H."/>
            <person name="Ohtoshi R."/>
            <person name="Moran D.A.P."/>
            <person name="Shinohara A."/>
            <person name="Yoshida Y."/>
            <person name="Fujiwara M."/>
            <person name="Mori M."/>
            <person name="Tomita M."/>
            <person name="Arakawa K."/>
        </authorList>
    </citation>
    <scope>NUCLEOTIDE SEQUENCE [LARGE SCALE GENOMIC DNA]</scope>
</reference>
<evidence type="ECO:0000256" key="1">
    <source>
        <dbReference type="SAM" id="MobiDB-lite"/>
    </source>
</evidence>
<feature type="region of interest" description="Disordered" evidence="1">
    <location>
        <begin position="1"/>
        <end position="20"/>
    </location>
</feature>